<accession>A0ABU0BPN5</accession>
<feature type="transmembrane region" description="Helical" evidence="10">
    <location>
        <begin position="495"/>
        <end position="519"/>
    </location>
</feature>
<keyword evidence="14" id="KW-1185">Reference proteome</keyword>
<feature type="transmembrane region" description="Helical" evidence="10">
    <location>
        <begin position="400"/>
        <end position="419"/>
    </location>
</feature>
<evidence type="ECO:0000259" key="12">
    <source>
        <dbReference type="PROSITE" id="PS50156"/>
    </source>
</evidence>
<feature type="transmembrane region" description="Helical" evidence="10">
    <location>
        <begin position="553"/>
        <end position="574"/>
    </location>
</feature>
<comment type="subunit">
    <text evidence="11">Forms a complex with SecD. Part of the essential Sec protein translocation apparatus which comprises SecA, SecYEG and auxiliary proteins SecDF-YajC and YidC.</text>
</comment>
<dbReference type="NCBIfam" id="TIGR00916">
    <property type="entry name" value="2A0604s01"/>
    <property type="match status" value="2"/>
</dbReference>
<keyword evidence="4" id="KW-0997">Cell inner membrane</keyword>
<feature type="transmembrane region" description="Helical" evidence="10">
    <location>
        <begin position="671"/>
        <end position="689"/>
    </location>
</feature>
<evidence type="ECO:0000256" key="4">
    <source>
        <dbReference type="ARBA" id="ARBA00022519"/>
    </source>
</evidence>
<feature type="transmembrane region" description="Helical" evidence="10">
    <location>
        <begin position="372"/>
        <end position="393"/>
    </location>
</feature>
<evidence type="ECO:0000256" key="11">
    <source>
        <dbReference type="HAMAP-Rule" id="MF_01464"/>
    </source>
</evidence>
<protein>
    <recommendedName>
        <fullName evidence="10 11">Multifunctional fusion protein</fullName>
    </recommendedName>
    <domain>
        <recommendedName>
            <fullName evidence="10">Protein translocase subunit SecD</fullName>
        </recommendedName>
    </domain>
    <domain>
        <recommendedName>
            <fullName evidence="11">Protein-export membrane protein SecF</fullName>
        </recommendedName>
    </domain>
</protein>
<dbReference type="InterPro" id="IPR022813">
    <property type="entry name" value="SecD/SecF_arch_bac"/>
</dbReference>
<organism evidence="13 14">
    <name type="scientific">Pararhizobium capsulatum DSM 1112</name>
    <dbReference type="NCBI Taxonomy" id="1121113"/>
    <lineage>
        <taxon>Bacteria</taxon>
        <taxon>Pseudomonadati</taxon>
        <taxon>Pseudomonadota</taxon>
        <taxon>Alphaproteobacteria</taxon>
        <taxon>Hyphomicrobiales</taxon>
        <taxon>Rhizobiaceae</taxon>
        <taxon>Rhizobium/Agrobacterium group</taxon>
        <taxon>Pararhizobium</taxon>
    </lineage>
</organism>
<dbReference type="Gene3D" id="3.30.1360.200">
    <property type="match status" value="1"/>
</dbReference>
<feature type="transmembrane region" description="Helical" evidence="10">
    <location>
        <begin position="723"/>
        <end position="744"/>
    </location>
</feature>
<sequence length="850" mass="90759">MPYIARWKTFTVWLVVLLSMIIALPNVLPQTVLDKIPDWLPKKQLVLGLDLEGGSRISLKMERDDVIAASLRSSVNEVANLLRSAGIAYSGLSGTGQTIELTISDPSRMAAVREALKPMADRVVGDADKQVPEFAIVPGDNGALRIELTDNGIERRLSADADAAVSVLAHRLESLGGKQPMITRRGVDRVIVQIPGLFDPEQLKSILTQAGDFSYRQIDMSMQVEDAVNGTPPQGSEVVYSADDPPIGRLLRTEPVFSSSDVVSAETSTDEATGEPVVTMVLTPEGATRIAKATQTSTGTTMAVVLDGLVVATPLIRTAVTDGRVTLAADMSPEGAEDLTVLLRSGPLPAALTVLEERSTGAGRGSESIQSILRGGLIGALLVGLFMFGFYGFFGLVANVAVILNVVMIVAVLTASGLALTLPGVAGIVLTIGMAVDSNVLIYERIREEVRHGRSVFDAVQHGFARAFSAIVDANITTLIAAIILLYLGTGSVRGFAVTLAVGIVTTLFTAFTLTRVMLMVWLRSRNPKELPTGIRTGIFDGAALRFMAIRNFVFSLTALLSLLSMLAFGSLGLNLGIDFSGGAVIELRAKEGNADVEDIRLRLSQLNLGVVTAEPFGSQQDVVVRVQSREGGENAEQTSVLLIRGELEDSYDFRRVEVVGPSISGELTRAATLGIVLSLLAIIIYIWIRFEWQFSVGAIIATLHDVLLTIGLFVITGMEFNLGSVAALLMIVGYSLNDTVVVYDRIRENLKRYPRMPLPILIDTSINQTLSRTVLTGATTILALAALSLFGGEAIQSFAFVMLFGIAVATFSSIYVAGPVLILFKLRHGTPDGNADHHPTSGQTTTKGA</sequence>
<comment type="caution">
    <text evidence="13">The sequence shown here is derived from an EMBL/GenBank/DDBJ whole genome shotgun (WGS) entry which is preliminary data.</text>
</comment>
<keyword evidence="5 10" id="KW-0812">Transmembrane</keyword>
<feature type="transmembrane region" description="Helical" evidence="10">
    <location>
        <begin position="696"/>
        <end position="717"/>
    </location>
</feature>
<feature type="transmembrane region" description="Helical" evidence="10">
    <location>
        <begin position="464"/>
        <end position="489"/>
    </location>
</feature>
<dbReference type="InterPro" id="IPR048631">
    <property type="entry name" value="SecD_1st"/>
</dbReference>
<feature type="transmembrane region" description="Helical" evidence="10">
    <location>
        <begin position="799"/>
        <end position="825"/>
    </location>
</feature>
<gene>
    <name evidence="10" type="primary">secD</name>
    <name evidence="11" type="synonym">secF</name>
    <name evidence="13" type="ORF">QO002_002347</name>
</gene>
<dbReference type="InterPro" id="IPR048634">
    <property type="entry name" value="SecD_SecF_C"/>
</dbReference>
<keyword evidence="7 10" id="KW-1133">Transmembrane helix</keyword>
<keyword evidence="2 10" id="KW-0813">Transport</keyword>
<comment type="similarity">
    <text evidence="10">Belongs to the SecD/SecF family. SecD subfamily.</text>
</comment>
<dbReference type="InterPro" id="IPR022646">
    <property type="entry name" value="SecD/SecF_CS"/>
</dbReference>
<comment type="caution">
    <text evidence="10">Lacks conserved residue(s) required for the propagation of feature annotation.</text>
</comment>
<evidence type="ECO:0000256" key="9">
    <source>
        <dbReference type="ARBA" id="ARBA00023136"/>
    </source>
</evidence>
<dbReference type="PANTHER" id="PTHR30081">
    <property type="entry name" value="PROTEIN-EXPORT MEMBRANE PROTEIN SEC"/>
    <property type="match status" value="1"/>
</dbReference>
<keyword evidence="3 10" id="KW-1003">Cell membrane</keyword>
<evidence type="ECO:0000313" key="14">
    <source>
        <dbReference type="Proteomes" id="UP001230207"/>
    </source>
</evidence>
<dbReference type="SUPFAM" id="SSF82866">
    <property type="entry name" value="Multidrug efflux transporter AcrB transmembrane domain"/>
    <property type="match status" value="2"/>
</dbReference>
<dbReference type="PRINTS" id="PR01755">
    <property type="entry name" value="SECFTRNLCASE"/>
</dbReference>
<name>A0ABU0BPN5_9HYPH</name>
<dbReference type="InterPro" id="IPR005665">
    <property type="entry name" value="SecF_bac"/>
</dbReference>
<comment type="subunit">
    <text evidence="10">Forms a complex with SecF. Part of the essential Sec protein translocation apparatus which comprises SecA, SecYEG and auxiliary proteins SecDF-YajC and YidC.</text>
</comment>
<dbReference type="InterPro" id="IPR022645">
    <property type="entry name" value="SecD/SecF_bac"/>
</dbReference>
<dbReference type="Pfam" id="PF22599">
    <property type="entry name" value="SecDF_P1_head"/>
    <property type="match status" value="1"/>
</dbReference>
<dbReference type="Pfam" id="PF21760">
    <property type="entry name" value="SecD_1st"/>
    <property type="match status" value="1"/>
</dbReference>
<evidence type="ECO:0000313" key="13">
    <source>
        <dbReference type="EMBL" id="MDQ0320209.1"/>
    </source>
</evidence>
<feature type="transmembrane region" description="Helical" evidence="10">
    <location>
        <begin position="775"/>
        <end position="793"/>
    </location>
</feature>
<dbReference type="Proteomes" id="UP001230207">
    <property type="component" value="Unassembled WGS sequence"/>
</dbReference>
<dbReference type="Gene3D" id="1.20.1640.10">
    <property type="entry name" value="Multidrug efflux transporter AcrB transmembrane domain"/>
    <property type="match status" value="2"/>
</dbReference>
<comment type="similarity">
    <text evidence="11">Belongs to the SecD/SecF family. SecF subfamily.</text>
</comment>
<dbReference type="NCBIfam" id="TIGR00966">
    <property type="entry name" value="transloc_SecF"/>
    <property type="match status" value="1"/>
</dbReference>
<evidence type="ECO:0000256" key="3">
    <source>
        <dbReference type="ARBA" id="ARBA00022475"/>
    </source>
</evidence>
<keyword evidence="9 10" id="KW-0472">Membrane</keyword>
<dbReference type="EMBL" id="JAUSVF010000001">
    <property type="protein sequence ID" value="MDQ0320209.1"/>
    <property type="molecule type" value="Genomic_DNA"/>
</dbReference>
<evidence type="ECO:0000256" key="2">
    <source>
        <dbReference type="ARBA" id="ARBA00022448"/>
    </source>
</evidence>
<keyword evidence="8 10" id="KW-0811">Translocation</keyword>
<dbReference type="PANTHER" id="PTHR30081:SF1">
    <property type="entry name" value="PROTEIN TRANSLOCASE SUBUNIT SECD"/>
    <property type="match status" value="1"/>
</dbReference>
<evidence type="ECO:0000256" key="10">
    <source>
        <dbReference type="HAMAP-Rule" id="MF_01463"/>
    </source>
</evidence>
<proteinExistence type="inferred from homology"/>
<dbReference type="Pfam" id="PF02355">
    <property type="entry name" value="SecD_SecF_C"/>
    <property type="match status" value="2"/>
</dbReference>
<dbReference type="RefSeq" id="WP_307229760.1">
    <property type="nucleotide sequence ID" value="NZ_JAUSVF010000001.1"/>
</dbReference>
<evidence type="ECO:0000256" key="8">
    <source>
        <dbReference type="ARBA" id="ARBA00023010"/>
    </source>
</evidence>
<dbReference type="InterPro" id="IPR000731">
    <property type="entry name" value="SSD"/>
</dbReference>
<feature type="domain" description="SSD" evidence="12">
    <location>
        <begin position="688"/>
        <end position="824"/>
    </location>
</feature>
<feature type="transmembrane region" description="Helical" evidence="10">
    <location>
        <begin position="425"/>
        <end position="443"/>
    </location>
</feature>
<dbReference type="Gene3D" id="3.30.70.3400">
    <property type="match status" value="1"/>
</dbReference>
<dbReference type="InterPro" id="IPR005791">
    <property type="entry name" value="SecD"/>
</dbReference>
<comment type="subcellular location">
    <subcellularLocation>
        <location evidence="1 10">Cell membrane</location>
        <topology evidence="1 10">Multi-pass membrane protein</topology>
    </subcellularLocation>
</comment>
<dbReference type="Pfam" id="PF07549">
    <property type="entry name" value="Sec_GG"/>
    <property type="match status" value="2"/>
</dbReference>
<evidence type="ECO:0000256" key="1">
    <source>
        <dbReference type="ARBA" id="ARBA00004651"/>
    </source>
</evidence>
<dbReference type="InterPro" id="IPR054384">
    <property type="entry name" value="SecDF_P1_head"/>
</dbReference>
<evidence type="ECO:0000256" key="5">
    <source>
        <dbReference type="ARBA" id="ARBA00022692"/>
    </source>
</evidence>
<dbReference type="HAMAP" id="MF_01464_B">
    <property type="entry name" value="SecF_B"/>
    <property type="match status" value="1"/>
</dbReference>
<dbReference type="InterPro" id="IPR055344">
    <property type="entry name" value="SecD_SecF_C_bact"/>
</dbReference>
<dbReference type="PROSITE" id="PS50156">
    <property type="entry name" value="SSD"/>
    <property type="match status" value="1"/>
</dbReference>
<reference evidence="13 14" key="1">
    <citation type="submission" date="2023-07" db="EMBL/GenBank/DDBJ databases">
        <title>Genomic Encyclopedia of Type Strains, Phase IV (KMG-IV): sequencing the most valuable type-strain genomes for metagenomic binning, comparative biology and taxonomic classification.</title>
        <authorList>
            <person name="Goeker M."/>
        </authorList>
    </citation>
    <scope>NUCLEOTIDE SEQUENCE [LARGE SCALE GENOMIC DNA]</scope>
    <source>
        <strain evidence="13 14">DSM 1112</strain>
    </source>
</reference>
<evidence type="ECO:0000256" key="6">
    <source>
        <dbReference type="ARBA" id="ARBA00022927"/>
    </source>
</evidence>
<evidence type="ECO:0000256" key="7">
    <source>
        <dbReference type="ARBA" id="ARBA00022989"/>
    </source>
</evidence>
<comment type="function">
    <text evidence="10">Part of the Sec protein translocase complex. Interacts with the SecYEG preprotein conducting channel. SecDF uses the proton motive force (PMF) to complete protein translocation after the ATP-dependent function of SecA.</text>
</comment>
<dbReference type="NCBIfam" id="TIGR01129">
    <property type="entry name" value="secD"/>
    <property type="match status" value="1"/>
</dbReference>
<dbReference type="NCBIfam" id="NF009583">
    <property type="entry name" value="PRK13024.1-3"/>
    <property type="match status" value="1"/>
</dbReference>
<dbReference type="HAMAP" id="MF_01463_B">
    <property type="entry name" value="SecD_B"/>
    <property type="match status" value="1"/>
</dbReference>
<keyword evidence="6 10" id="KW-0653">Protein transport</keyword>